<dbReference type="SMART" id="SM00220">
    <property type="entry name" value="S_TKc"/>
    <property type="match status" value="1"/>
</dbReference>
<reference evidence="3" key="2">
    <citation type="submission" date="2025-09" db="UniProtKB">
        <authorList>
            <consortium name="Ensembl"/>
        </authorList>
    </citation>
    <scope>IDENTIFICATION</scope>
</reference>
<dbReference type="Pfam" id="PF00069">
    <property type="entry name" value="Pkinase"/>
    <property type="match status" value="1"/>
</dbReference>
<dbReference type="Ensembl" id="ENSGMOT00000028810.1">
    <property type="protein sequence ID" value="ENSGMOP00000040369.1"/>
    <property type="gene ID" value="ENSGMOG00000023263.1"/>
</dbReference>
<feature type="compositionally biased region" description="Polar residues" evidence="1">
    <location>
        <begin position="301"/>
        <end position="316"/>
    </location>
</feature>
<dbReference type="Gene3D" id="1.10.510.10">
    <property type="entry name" value="Transferase(Phosphotransferase) domain 1"/>
    <property type="match status" value="1"/>
</dbReference>
<reference evidence="3" key="1">
    <citation type="submission" date="2025-08" db="UniProtKB">
        <authorList>
            <consortium name="Ensembl"/>
        </authorList>
    </citation>
    <scope>IDENTIFICATION</scope>
</reference>
<organism evidence="3 4">
    <name type="scientific">Gadus morhua</name>
    <name type="common">Atlantic cod</name>
    <dbReference type="NCBI Taxonomy" id="8049"/>
    <lineage>
        <taxon>Eukaryota</taxon>
        <taxon>Metazoa</taxon>
        <taxon>Chordata</taxon>
        <taxon>Craniata</taxon>
        <taxon>Vertebrata</taxon>
        <taxon>Euteleostomi</taxon>
        <taxon>Actinopterygii</taxon>
        <taxon>Neopterygii</taxon>
        <taxon>Teleostei</taxon>
        <taxon>Neoteleostei</taxon>
        <taxon>Acanthomorphata</taxon>
        <taxon>Zeiogadaria</taxon>
        <taxon>Gadariae</taxon>
        <taxon>Gadiformes</taxon>
        <taxon>Gadoidei</taxon>
        <taxon>Gadidae</taxon>
        <taxon>Gadus</taxon>
    </lineage>
</organism>
<feature type="region of interest" description="Disordered" evidence="1">
    <location>
        <begin position="292"/>
        <end position="362"/>
    </location>
</feature>
<dbReference type="AlphaFoldDB" id="A0A8C5B2I0"/>
<name>A0A8C5B2I0_GADMO</name>
<evidence type="ECO:0000256" key="1">
    <source>
        <dbReference type="SAM" id="MobiDB-lite"/>
    </source>
</evidence>
<evidence type="ECO:0000259" key="2">
    <source>
        <dbReference type="PROSITE" id="PS50011"/>
    </source>
</evidence>
<feature type="compositionally biased region" description="Basic and acidic residues" evidence="1">
    <location>
        <begin position="322"/>
        <end position="334"/>
    </location>
</feature>
<dbReference type="GO" id="GO:0005524">
    <property type="term" value="F:ATP binding"/>
    <property type="evidence" value="ECO:0007669"/>
    <property type="project" value="InterPro"/>
</dbReference>
<evidence type="ECO:0000313" key="4">
    <source>
        <dbReference type="Proteomes" id="UP000694546"/>
    </source>
</evidence>
<dbReference type="InterPro" id="IPR052751">
    <property type="entry name" value="Plant_MAPKKK"/>
</dbReference>
<dbReference type="GO" id="GO:0007165">
    <property type="term" value="P:signal transduction"/>
    <property type="evidence" value="ECO:0007669"/>
    <property type="project" value="TreeGrafter"/>
</dbReference>
<dbReference type="GeneTree" id="ENSGT00940000166615"/>
<dbReference type="InterPro" id="IPR011009">
    <property type="entry name" value="Kinase-like_dom_sf"/>
</dbReference>
<dbReference type="PANTHER" id="PTHR48011">
    <property type="entry name" value="CCR4-NOT TRANSCRIPTIONAL COMPLEX SUBUNIT CAF120-RELATED"/>
    <property type="match status" value="1"/>
</dbReference>
<proteinExistence type="predicted"/>
<dbReference type="Proteomes" id="UP000694546">
    <property type="component" value="Chromosome 12"/>
</dbReference>
<sequence length="387" mass="42706">MQEASNIFFFTSKRSDCCFNQMIHRDVKPDNVLVSRSGVVKLADFGCARLSGGASLPRTSCEGTLWFMAPEVLVKDPSYTTSVDVWALGCTIAFMATGKPFLMGTTVRCQIEEVIMKVGPLTDHQEQQYYAYQRFPVEPLPKGNPPSDLFEKYNTSEPLLTQLMELCLAMDPVDRWSCSKMLGHPYFTADHFHESFSKELKEMVDQDQSAALMVDPDQSAALMVDQDQSAALMVDPDQSAALMVDPDQSDALMVDPDQSAALMVDPDQSAALMVDQDQSAALMVDPDQSAALMVDPDHPQNPGSLPDLSSATQQPPSGMPVEEERCSPDVKNAWDGDDEDTGMGGCFPWTRRKDKKEKPKGKGIRNILRSAVGAFRRQFLSRVAPMV</sequence>
<evidence type="ECO:0000313" key="3">
    <source>
        <dbReference type="Ensembl" id="ENSGMOP00000040369.1"/>
    </source>
</evidence>
<protein>
    <recommendedName>
        <fullName evidence="2">Protein kinase domain-containing protein</fullName>
    </recommendedName>
</protein>
<dbReference type="SUPFAM" id="SSF56112">
    <property type="entry name" value="Protein kinase-like (PK-like)"/>
    <property type="match status" value="1"/>
</dbReference>
<dbReference type="InterPro" id="IPR000719">
    <property type="entry name" value="Prot_kinase_dom"/>
</dbReference>
<keyword evidence="4" id="KW-1185">Reference proteome</keyword>
<accession>A0A8C5B2I0</accession>
<dbReference type="PANTHER" id="PTHR48011:SF92">
    <property type="entry name" value="MITOGEN-ACTIVATED PROTEIN KINASE KINASE KINASE 2-RELATED"/>
    <property type="match status" value="1"/>
</dbReference>
<dbReference type="GO" id="GO:0004672">
    <property type="term" value="F:protein kinase activity"/>
    <property type="evidence" value="ECO:0007669"/>
    <property type="project" value="InterPro"/>
</dbReference>
<feature type="compositionally biased region" description="Basic residues" evidence="1">
    <location>
        <begin position="350"/>
        <end position="362"/>
    </location>
</feature>
<dbReference type="PROSITE" id="PS00108">
    <property type="entry name" value="PROTEIN_KINASE_ST"/>
    <property type="match status" value="1"/>
</dbReference>
<feature type="domain" description="Protein kinase" evidence="2">
    <location>
        <begin position="1"/>
        <end position="187"/>
    </location>
</feature>
<dbReference type="InterPro" id="IPR008271">
    <property type="entry name" value="Ser/Thr_kinase_AS"/>
</dbReference>
<dbReference type="PROSITE" id="PS50011">
    <property type="entry name" value="PROTEIN_KINASE_DOM"/>
    <property type="match status" value="1"/>
</dbReference>